<gene>
    <name evidence="3" type="ORF">ETD85_06080</name>
</gene>
<dbReference type="InterPro" id="IPR001173">
    <property type="entry name" value="Glyco_trans_2-like"/>
</dbReference>
<keyword evidence="3" id="KW-0808">Transferase</keyword>
<dbReference type="PANTHER" id="PTHR43685:SF3">
    <property type="entry name" value="SLR2126 PROTEIN"/>
    <property type="match status" value="1"/>
</dbReference>
<dbReference type="Proteomes" id="UP000306628">
    <property type="component" value="Unassembled WGS sequence"/>
</dbReference>
<dbReference type="Gene3D" id="3.90.550.10">
    <property type="entry name" value="Spore Coat Polysaccharide Biosynthesis Protein SpsA, Chain A"/>
    <property type="match status" value="1"/>
</dbReference>
<evidence type="ECO:0000259" key="2">
    <source>
        <dbReference type="Pfam" id="PF00535"/>
    </source>
</evidence>
<dbReference type="SUPFAM" id="SSF53448">
    <property type="entry name" value="Nucleotide-diphospho-sugar transferases"/>
    <property type="match status" value="1"/>
</dbReference>
<keyword evidence="4" id="KW-1185">Reference proteome</keyword>
<name>A0A5S4GZB8_9ACTN</name>
<dbReference type="AlphaFoldDB" id="A0A5S4GZB8"/>
<comment type="caution">
    <text evidence="3">The sequence shown here is derived from an EMBL/GenBank/DDBJ whole genome shotgun (WGS) entry which is preliminary data.</text>
</comment>
<dbReference type="Pfam" id="PF00535">
    <property type="entry name" value="Glycos_transf_2"/>
    <property type="match status" value="1"/>
</dbReference>
<feature type="transmembrane region" description="Helical" evidence="1">
    <location>
        <begin position="316"/>
        <end position="342"/>
    </location>
</feature>
<dbReference type="InterPro" id="IPR050834">
    <property type="entry name" value="Glycosyltransf_2"/>
</dbReference>
<protein>
    <submittedName>
        <fullName evidence="3">Glycosyltransferase family 2 protein</fullName>
    </submittedName>
</protein>
<feature type="transmembrane region" description="Helical" evidence="1">
    <location>
        <begin position="287"/>
        <end position="310"/>
    </location>
</feature>
<dbReference type="EMBL" id="VCKX01000012">
    <property type="protein sequence ID" value="TMR38012.1"/>
    <property type="molecule type" value="Genomic_DNA"/>
</dbReference>
<feature type="domain" description="Glycosyltransferase 2-like" evidence="2">
    <location>
        <begin position="31"/>
        <end position="143"/>
    </location>
</feature>
<evidence type="ECO:0000313" key="4">
    <source>
        <dbReference type="Proteomes" id="UP000306628"/>
    </source>
</evidence>
<sequence length="361" mass="38649">MGQAAVPSVNRTRGLARPMEHIMSREHPLVSVIIPSYNRSDVLRLCLAAVEEQTYPYIEVIVVDDCGTEDVAQVAAAKGAKVVRTKVNGGPTPARNLGAEHATGEILFFLDADIALDPDAVENAVRVLDAHPRIGALGGILRPESLVSQSLASQYRALQMHRWWMPAHRPTLELHAAVLAVPAKVFAEVGPFDPRLRETVSSDYRVRVTRSYQVKLSDAIRGRKDHDATVRTILRKVFRRARMSALDWRKGETPGDSVPRAIGGVLLLAAVPALALPLVLPAAAGRAGALVSPALVAAAMALDAGTYRFACTQRGLAFGLYFSGVHLAVTFTGALGGAVGVLEGFALTRLEKPARILAGQD</sequence>
<dbReference type="OrthoDB" id="3655479at2"/>
<keyword evidence="1" id="KW-0472">Membrane</keyword>
<evidence type="ECO:0000256" key="1">
    <source>
        <dbReference type="SAM" id="Phobius"/>
    </source>
</evidence>
<keyword evidence="1" id="KW-0812">Transmembrane</keyword>
<dbReference type="GO" id="GO:0016740">
    <property type="term" value="F:transferase activity"/>
    <property type="evidence" value="ECO:0007669"/>
    <property type="project" value="UniProtKB-KW"/>
</dbReference>
<organism evidence="3 4">
    <name type="scientific">Nonomuraea zeae</name>
    <dbReference type="NCBI Taxonomy" id="1642303"/>
    <lineage>
        <taxon>Bacteria</taxon>
        <taxon>Bacillati</taxon>
        <taxon>Actinomycetota</taxon>
        <taxon>Actinomycetes</taxon>
        <taxon>Streptosporangiales</taxon>
        <taxon>Streptosporangiaceae</taxon>
        <taxon>Nonomuraea</taxon>
    </lineage>
</organism>
<accession>A0A5S4GZB8</accession>
<evidence type="ECO:0000313" key="3">
    <source>
        <dbReference type="EMBL" id="TMR38012.1"/>
    </source>
</evidence>
<feature type="transmembrane region" description="Helical" evidence="1">
    <location>
        <begin position="261"/>
        <end position="280"/>
    </location>
</feature>
<dbReference type="PANTHER" id="PTHR43685">
    <property type="entry name" value="GLYCOSYLTRANSFERASE"/>
    <property type="match status" value="1"/>
</dbReference>
<dbReference type="InterPro" id="IPR029044">
    <property type="entry name" value="Nucleotide-diphossugar_trans"/>
</dbReference>
<dbReference type="CDD" id="cd00761">
    <property type="entry name" value="Glyco_tranf_GTA_type"/>
    <property type="match status" value="1"/>
</dbReference>
<keyword evidence="1" id="KW-1133">Transmembrane helix</keyword>
<reference evidence="3 4" key="1">
    <citation type="submission" date="2019-05" db="EMBL/GenBank/DDBJ databases">
        <title>Draft genome sequence of Nonomuraea zeae DSM 100528.</title>
        <authorList>
            <person name="Saricaoglu S."/>
            <person name="Isik K."/>
        </authorList>
    </citation>
    <scope>NUCLEOTIDE SEQUENCE [LARGE SCALE GENOMIC DNA]</scope>
    <source>
        <strain evidence="3 4">DSM 100528</strain>
    </source>
</reference>
<proteinExistence type="predicted"/>